<evidence type="ECO:0000313" key="2">
    <source>
        <dbReference type="EMBL" id="GAT61297.1"/>
    </source>
</evidence>
<sequence length="296" mass="32385">MSKDLLYSTRDLVANEQAAPTRAPSVASTFSTDSRSWPPPSSVYSTPELVHSQPIVGIAPPTTPGTARPFYHAPPTAIPPPPADPAEELYKHYRDQLSNATDIAQSITELLEAGVAPSQEKVIAALLARLAPHTVNPQRRVAYLSAVRLQAIQFFRDNFDDGAWQAEATAQPHPRYLTSRSVNISALLGSLFQVGLFPVEDLFICIARLVSAPPAFLKLMAVHALVVHAGPEFCAGDVRERVIAMFNPVFDRDQQTGAFVWGPTEQSDLLVRDLMEMLKGYFTSDNMHALHELACS</sequence>
<keyword evidence="3" id="KW-1185">Reference proteome</keyword>
<evidence type="ECO:0000256" key="1">
    <source>
        <dbReference type="SAM" id="MobiDB-lite"/>
    </source>
</evidence>
<gene>
    <name evidence="2" type="ORF">MCHLO_17330</name>
</gene>
<feature type="compositionally biased region" description="Polar residues" evidence="1">
    <location>
        <begin position="26"/>
        <end position="35"/>
    </location>
</feature>
<dbReference type="EMBL" id="DF850019">
    <property type="protein sequence ID" value="GAT61297.1"/>
    <property type="molecule type" value="Genomic_DNA"/>
</dbReference>
<protein>
    <submittedName>
        <fullName evidence="2">Uncharacterized protein</fullName>
    </submittedName>
</protein>
<accession>A0ABQ0MEC7</accession>
<evidence type="ECO:0000313" key="3">
    <source>
        <dbReference type="Proteomes" id="UP000815677"/>
    </source>
</evidence>
<name>A0ABQ0MEC7_MYCCL</name>
<organism evidence="2 3">
    <name type="scientific">Mycena chlorophos</name>
    <name type="common">Agaric fungus</name>
    <name type="synonym">Agaricus chlorophos</name>
    <dbReference type="NCBI Taxonomy" id="658473"/>
    <lineage>
        <taxon>Eukaryota</taxon>
        <taxon>Fungi</taxon>
        <taxon>Dikarya</taxon>
        <taxon>Basidiomycota</taxon>
        <taxon>Agaricomycotina</taxon>
        <taxon>Agaricomycetes</taxon>
        <taxon>Agaricomycetidae</taxon>
        <taxon>Agaricales</taxon>
        <taxon>Marasmiineae</taxon>
        <taxon>Mycenaceae</taxon>
        <taxon>Mycena</taxon>
    </lineage>
</organism>
<dbReference type="Proteomes" id="UP000815677">
    <property type="component" value="Unassembled WGS sequence"/>
</dbReference>
<feature type="region of interest" description="Disordered" evidence="1">
    <location>
        <begin position="16"/>
        <end position="44"/>
    </location>
</feature>
<proteinExistence type="predicted"/>
<reference evidence="2" key="1">
    <citation type="submission" date="2014-09" db="EMBL/GenBank/DDBJ databases">
        <title>Genome sequence of the luminous mushroom Mycena chlorophos for searching fungal bioluminescence genes.</title>
        <authorList>
            <person name="Tanaka Y."/>
            <person name="Kasuga D."/>
            <person name="Oba Y."/>
            <person name="Hase S."/>
            <person name="Sato K."/>
            <person name="Oba Y."/>
            <person name="Sakakibara Y."/>
        </authorList>
    </citation>
    <scope>NUCLEOTIDE SEQUENCE</scope>
</reference>